<dbReference type="Proteomes" id="UP001204445">
    <property type="component" value="Unassembled WGS sequence"/>
</dbReference>
<evidence type="ECO:0000313" key="2">
    <source>
        <dbReference type="Proteomes" id="UP001204445"/>
    </source>
</evidence>
<dbReference type="EMBL" id="JANUCT010000010">
    <property type="protein sequence ID" value="MCS3903634.1"/>
    <property type="molecule type" value="Genomic_DNA"/>
</dbReference>
<proteinExistence type="predicted"/>
<keyword evidence="2" id="KW-1185">Reference proteome</keyword>
<gene>
    <name evidence="1" type="ORF">J2T55_001663</name>
</gene>
<name>A0AAE3HJR7_9GAMM</name>
<dbReference type="AlphaFoldDB" id="A0AAE3HJR7"/>
<dbReference type="RefSeq" id="WP_259055543.1">
    <property type="nucleotide sequence ID" value="NZ_JANUCT010000010.1"/>
</dbReference>
<protein>
    <submittedName>
        <fullName evidence="1">Uncharacterized protein</fullName>
    </submittedName>
</protein>
<accession>A0AAE3HJR7</accession>
<reference evidence="1" key="1">
    <citation type="submission" date="2022-08" db="EMBL/GenBank/DDBJ databases">
        <title>Genomic Encyclopedia of Type Strains, Phase III (KMG-III): the genomes of soil and plant-associated and newly described type strains.</title>
        <authorList>
            <person name="Whitman W."/>
        </authorList>
    </citation>
    <scope>NUCLEOTIDE SEQUENCE</scope>
    <source>
        <strain evidence="1">HMT 1</strain>
    </source>
</reference>
<comment type="caution">
    <text evidence="1">The sequence shown here is derived from an EMBL/GenBank/DDBJ whole genome shotgun (WGS) entry which is preliminary data.</text>
</comment>
<evidence type="ECO:0000313" key="1">
    <source>
        <dbReference type="EMBL" id="MCS3903634.1"/>
    </source>
</evidence>
<sequence length="43" mass="5424">MNEREEQWLELRVNLLKQQQALSGRNCCWQRRALADYLRWRFD</sequence>
<organism evidence="1 2">
    <name type="scientific">Methylohalomonas lacus</name>
    <dbReference type="NCBI Taxonomy" id="398773"/>
    <lineage>
        <taxon>Bacteria</taxon>
        <taxon>Pseudomonadati</taxon>
        <taxon>Pseudomonadota</taxon>
        <taxon>Gammaproteobacteria</taxon>
        <taxon>Methylohalomonadales</taxon>
        <taxon>Methylohalomonadaceae</taxon>
        <taxon>Methylohalomonas</taxon>
    </lineage>
</organism>